<sequence length="2138" mass="235036">MAISGAVQTLSAAFSFGILLQAASGVLLIYWKGHGSTIFQDGRRLVLMLFLFFAALWAQTDFINLMIPSSPTACQVTLVFSTLSDQLARVGMGQFLLWSVGHGTKITAERLILQAILAIRFVVGLLLVGFTRPDFAPVCVARTSVLPIAIVILALDIIIIGLLVIRALLLGMFKGGQSNPRKEQSKVLILSIAGFTLWTGTSAAMLLGLPKMLLIVRTTLPSTGLLILVGIVAISPEALLLPGDGEAITPEARSPFMAPSSPSRGISPRNIGNGGSPISGLDYMKSGRLRAFNPSATPHNVLTTPYPRNYEGDARGFTKLGGGDAITRPTLPSISQQKRSIFNWSKQPAPTIRSLGISQPVVSDNDSSSLQHFARVQTIDLATAAIKERERREGAAARSRLVAKRPAPPPPLLPAQEGLRKSISVKRKVMSDHTHQLMPTISSSTTSGLSVNAANGNTTSASLSPGREDVRRRSPRNINSFGNMVDGKASQQPTLQMKQTIGLPSGPKSQRITLAREAGMGGEPTVMFMNDIVYDNPGMVDTIIRMPPRIYTSTKKPKIAENSTDISTENSYAMELKSSGSILHRPRPYQRDATKDRALFPSDPSSYHRRSQSGSSIVMRKSIFASHSGSPTQLPPLPAPPTRASKLQRPMPNSSRSMTFDEKIQLLFPAPPGSTLLKSRRSSVPSLLHIPSLYMPETPPTQNPTEVWQQGRRVSKGLNIASFGPQGTQSQEHVETSEPRTYRFSPNTYRALADKANDSWIPGTPSNKDNTGNSMQPQHIRSSPAYDIRMSVGEVTSGHAGSCGDPTTSINKSNEMRDVQPTIMQQGRASDPEIEISRFSDSTRQSFFHDANQVVPRSKTPTSASRPACRPAWHWRVGDEPPTFSARKSSKRPRKMPPPTPLLLTSRSRKIGIVVHSPAPSPIDSPERAIKDIQAQLKRFEESIRGSVGSLLRHMPGANSTVTDSVDDERGGRFRLLESLEKEMGQQENQWQQMQFNLRDRNSMSDTMTPQQLVSPDGSLSQRSSLSSSRIVARRAHITSSMAKGECSSPTISTQSSDCSRASIWQQRLAEAQMQYSENAPALLRGRSLNYLLLAKSQGGSPTPPESIQSESDVETGSDSGLELSYGQEASNRAHTCPPSLWQPEPILPRTASVGMWNPPCVPSIRAVSPEAPARDIRPARRLVQEVLPIFSSALWSKPSSSVEVHHIGLWRPREAQPSSVTPRRATQKPQRKSRRATLLPDIVESPLPLPHKRDTLGIFQFPWGETSDSAVYQPPFNPGLHTNPVISTNLDARSRHLEPEPTEYSSSFFDDYDEQDDDEYPEIDEDLDSDDDFDETTLWEIASLLVSTDVPSRNSLLPPARQAGEIFGDYNGKTDLETEEEDEDQVTGMSGEDTQSSKLQLPIQSLALPSREGSKLWAGSSTSALGAPSKGLPQPDWEVWKSYLSECQVVTRFKPKPSGSLPVLATCNLWTSSSPEIPSAGVSALWSKATAAIETSPINPTLRASSTLLWTAEPKKSEPYIHGLFSVNVKRSTFRTTQANPAAASMIRRPRSSTAQVSSLTSQGLWAHKQSSNHPVEWILRSTAAEATPQHNHDTSSGGQAPKMWTPVVRVEVQTVVSLFTKSVTRSDYRTTNSLPAAITMVRKPRAIQTSLDRLTSTQLWNGSQSIQGEHDWISESSVRPESPSVYSEASSGGSSPISDSSSVKSNSTKASSLWGPWWGSKSSKKLIPRTPPHSKDSSSLSARQPISLPLATLRESRVLTSQDHLEAETPVLKDTIVAITPKTTLARPVATKADWDSALAEAILQSRPRMQRPRYSPEMWAAALREAITLSAVPSVSSTPKPYDVATRHPVFFSELLVSSADDIHPAAMGHVVRPTIPSVRIKDAHMWSGLSARTKSPTKYEFMWSKDGMKRESKFEHLNQETIRRRNVSKPLDLPSVESSELWKPIVPVSLERNWLSATKGSPPGTWVAPKAREQDENSNLRTVAKQFSPDMFSHIKSEPIKRAVALRPSSLPILKSRELFKPMVPRLESDIHWLHSTSKVPRTFSRAQTWTAPLSTGPTEQNSNRMWESRSSPAISSPSIFSDVHIEPWHRKKREPTPLKEIESCQMWRLSTVMPETPKHWLVNRRVSRVEFRY</sequence>
<dbReference type="RefSeq" id="XP_024716781.1">
    <property type="nucleotide sequence ID" value="XM_024867808.1"/>
</dbReference>
<dbReference type="GeneID" id="36575889"/>
<feature type="region of interest" description="Disordered" evidence="1">
    <location>
        <begin position="1298"/>
        <end position="1332"/>
    </location>
</feature>
<organism evidence="3 4">
    <name type="scientific">Amorphotheca resinae ATCC 22711</name>
    <dbReference type="NCBI Taxonomy" id="857342"/>
    <lineage>
        <taxon>Eukaryota</taxon>
        <taxon>Fungi</taxon>
        <taxon>Dikarya</taxon>
        <taxon>Ascomycota</taxon>
        <taxon>Pezizomycotina</taxon>
        <taxon>Leotiomycetes</taxon>
        <taxon>Helotiales</taxon>
        <taxon>Amorphothecaceae</taxon>
        <taxon>Amorphotheca</taxon>
    </lineage>
</organism>
<feature type="region of interest" description="Disordered" evidence="1">
    <location>
        <begin position="626"/>
        <end position="656"/>
    </location>
</feature>
<feature type="compositionally biased region" description="Polar residues" evidence="1">
    <location>
        <begin position="1004"/>
        <end position="1014"/>
    </location>
</feature>
<name>A0A2T3AQ49_AMORE</name>
<gene>
    <name evidence="3" type="ORF">M430DRAFT_45944</name>
</gene>
<evidence type="ECO:0000256" key="1">
    <source>
        <dbReference type="SAM" id="MobiDB-lite"/>
    </source>
</evidence>
<proteinExistence type="predicted"/>
<feature type="compositionally biased region" description="Basic and acidic residues" evidence="1">
    <location>
        <begin position="732"/>
        <end position="741"/>
    </location>
</feature>
<feature type="compositionally biased region" description="Polar residues" evidence="1">
    <location>
        <begin position="2056"/>
        <end position="2070"/>
    </location>
</feature>
<feature type="region of interest" description="Disordered" evidence="1">
    <location>
        <begin position="1668"/>
        <end position="1715"/>
    </location>
</feature>
<evidence type="ECO:0000313" key="4">
    <source>
        <dbReference type="Proteomes" id="UP000241818"/>
    </source>
</evidence>
<feature type="region of interest" description="Disordered" evidence="1">
    <location>
        <begin position="1378"/>
        <end position="1398"/>
    </location>
</feature>
<keyword evidence="4" id="KW-1185">Reference proteome</keyword>
<feature type="region of interest" description="Disordered" evidence="1">
    <location>
        <begin position="722"/>
        <end position="744"/>
    </location>
</feature>
<feature type="region of interest" description="Disordered" evidence="1">
    <location>
        <begin position="253"/>
        <end position="274"/>
    </location>
</feature>
<keyword evidence="2" id="KW-0812">Transmembrane</keyword>
<dbReference type="OrthoDB" id="5370537at2759"/>
<feature type="compositionally biased region" description="Polar residues" evidence="1">
    <location>
        <begin position="764"/>
        <end position="779"/>
    </location>
</feature>
<feature type="transmembrane region" description="Helical" evidence="2">
    <location>
        <begin position="143"/>
        <end position="168"/>
    </location>
</feature>
<feature type="region of interest" description="Disordered" evidence="1">
    <location>
        <begin position="391"/>
        <end position="416"/>
    </location>
</feature>
<feature type="transmembrane region" description="Helical" evidence="2">
    <location>
        <begin position="45"/>
        <end position="67"/>
    </location>
</feature>
<feature type="region of interest" description="Disordered" evidence="1">
    <location>
        <begin position="757"/>
        <end position="779"/>
    </location>
</feature>
<dbReference type="STRING" id="857342.A0A2T3AQ49"/>
<evidence type="ECO:0000313" key="3">
    <source>
        <dbReference type="EMBL" id="PSS07125.1"/>
    </source>
</evidence>
<dbReference type="InParanoid" id="A0A2T3AQ49"/>
<feature type="transmembrane region" description="Helical" evidence="2">
    <location>
        <begin position="111"/>
        <end position="131"/>
    </location>
</feature>
<evidence type="ECO:0000256" key="2">
    <source>
        <dbReference type="SAM" id="Phobius"/>
    </source>
</evidence>
<feature type="transmembrane region" description="Helical" evidence="2">
    <location>
        <begin position="12"/>
        <end position="33"/>
    </location>
</feature>
<dbReference type="EMBL" id="KZ679019">
    <property type="protein sequence ID" value="PSS07125.1"/>
    <property type="molecule type" value="Genomic_DNA"/>
</dbReference>
<feature type="region of interest" description="Disordered" evidence="1">
    <location>
        <begin position="1095"/>
        <end position="1123"/>
    </location>
</feature>
<feature type="region of interest" description="Disordered" evidence="1">
    <location>
        <begin position="848"/>
        <end position="904"/>
    </location>
</feature>
<feature type="compositionally biased region" description="Low complexity" evidence="1">
    <location>
        <begin position="1676"/>
        <end position="1714"/>
    </location>
</feature>
<feature type="compositionally biased region" description="Polar residues" evidence="1">
    <location>
        <begin position="439"/>
        <end position="463"/>
    </location>
</feature>
<keyword evidence="2" id="KW-0472">Membrane</keyword>
<dbReference type="Proteomes" id="UP000241818">
    <property type="component" value="Unassembled WGS sequence"/>
</dbReference>
<feature type="region of interest" description="Disordered" evidence="1">
    <location>
        <begin position="1214"/>
        <end position="1238"/>
    </location>
</feature>
<keyword evidence="2" id="KW-1133">Transmembrane helix</keyword>
<feature type="region of interest" description="Disordered" evidence="1">
    <location>
        <begin position="1003"/>
        <end position="1028"/>
    </location>
</feature>
<feature type="transmembrane region" description="Helical" evidence="2">
    <location>
        <begin position="188"/>
        <end position="207"/>
    </location>
</feature>
<feature type="region of interest" description="Disordered" evidence="1">
    <location>
        <begin position="2056"/>
        <end position="2078"/>
    </location>
</feature>
<feature type="region of interest" description="Disordered" evidence="1">
    <location>
        <begin position="1726"/>
        <end position="1745"/>
    </location>
</feature>
<accession>A0A2T3AQ49</accession>
<feature type="region of interest" description="Disordered" evidence="1">
    <location>
        <begin position="439"/>
        <end position="491"/>
    </location>
</feature>
<reference evidence="3 4" key="1">
    <citation type="journal article" date="2018" name="New Phytol.">
        <title>Comparative genomics and transcriptomics depict ericoid mycorrhizal fungi as versatile saprotrophs and plant mutualists.</title>
        <authorList>
            <person name="Martino E."/>
            <person name="Morin E."/>
            <person name="Grelet G.A."/>
            <person name="Kuo A."/>
            <person name="Kohler A."/>
            <person name="Daghino S."/>
            <person name="Barry K.W."/>
            <person name="Cichocki N."/>
            <person name="Clum A."/>
            <person name="Dockter R.B."/>
            <person name="Hainaut M."/>
            <person name="Kuo R.C."/>
            <person name="LaButti K."/>
            <person name="Lindahl B.D."/>
            <person name="Lindquist E.A."/>
            <person name="Lipzen A."/>
            <person name="Khouja H.R."/>
            <person name="Magnuson J."/>
            <person name="Murat C."/>
            <person name="Ohm R.A."/>
            <person name="Singer S.W."/>
            <person name="Spatafora J.W."/>
            <person name="Wang M."/>
            <person name="Veneault-Fourrey C."/>
            <person name="Henrissat B."/>
            <person name="Grigoriev I.V."/>
            <person name="Martin F.M."/>
            <person name="Perotto S."/>
        </authorList>
    </citation>
    <scope>NUCLEOTIDE SEQUENCE [LARGE SCALE GENOMIC DNA]</scope>
    <source>
        <strain evidence="3 4">ATCC 22711</strain>
    </source>
</reference>
<feature type="compositionally biased region" description="Low complexity" evidence="1">
    <location>
        <begin position="1019"/>
        <end position="1028"/>
    </location>
</feature>
<feature type="compositionally biased region" description="Acidic residues" evidence="1">
    <location>
        <begin position="1311"/>
        <end position="1332"/>
    </location>
</feature>
<protein>
    <submittedName>
        <fullName evidence="3">Uncharacterized protein</fullName>
    </submittedName>
</protein>
<feature type="compositionally biased region" description="Basic residues" evidence="1">
    <location>
        <begin position="1226"/>
        <end position="1236"/>
    </location>
</feature>
<feature type="compositionally biased region" description="Polar residues" evidence="1">
    <location>
        <begin position="1098"/>
        <end position="1119"/>
    </location>
</feature>